<feature type="binding site" evidence="6">
    <location>
        <position position="107"/>
    </location>
    <ligand>
        <name>Mg(2+)</name>
        <dbReference type="ChEBI" id="CHEBI:18420"/>
    </ligand>
</feature>
<dbReference type="InterPro" id="IPR029060">
    <property type="entry name" value="PIN-like_dom_sf"/>
</dbReference>
<dbReference type="GO" id="GO:0090729">
    <property type="term" value="F:toxin activity"/>
    <property type="evidence" value="ECO:0007669"/>
    <property type="project" value="UniProtKB-KW"/>
</dbReference>
<dbReference type="PANTHER" id="PTHR35901:SF1">
    <property type="entry name" value="EXONUCLEASE VAPC9"/>
    <property type="match status" value="1"/>
</dbReference>
<dbReference type="InterPro" id="IPR002716">
    <property type="entry name" value="PIN_dom"/>
</dbReference>
<dbReference type="EMBL" id="RWKW01000002">
    <property type="protein sequence ID" value="RST88349.1"/>
    <property type="molecule type" value="Genomic_DNA"/>
</dbReference>
<evidence type="ECO:0000256" key="2">
    <source>
        <dbReference type="ARBA" id="ARBA00022722"/>
    </source>
</evidence>
<evidence type="ECO:0000256" key="3">
    <source>
        <dbReference type="ARBA" id="ARBA00022723"/>
    </source>
</evidence>
<evidence type="ECO:0000256" key="5">
    <source>
        <dbReference type="ARBA" id="ARBA00022842"/>
    </source>
</evidence>
<dbReference type="Proteomes" id="UP000278398">
    <property type="component" value="Unassembled WGS sequence"/>
</dbReference>
<dbReference type="InterPro" id="IPR022907">
    <property type="entry name" value="VapC_family"/>
</dbReference>
<evidence type="ECO:0000256" key="6">
    <source>
        <dbReference type="HAMAP-Rule" id="MF_00265"/>
    </source>
</evidence>
<accession>A0A3R9YIA7</accession>
<evidence type="ECO:0000313" key="9">
    <source>
        <dbReference type="Proteomes" id="UP000278398"/>
    </source>
</evidence>
<name>A0A3R9YIA7_9HYPH</name>
<dbReference type="CDD" id="cd09873">
    <property type="entry name" value="PIN_Pae0151-like"/>
    <property type="match status" value="1"/>
</dbReference>
<feature type="domain" description="PIN" evidence="7">
    <location>
        <begin position="13"/>
        <end position="133"/>
    </location>
</feature>
<organism evidence="8 9">
    <name type="scientific">Aquibium carbonis</name>
    <dbReference type="NCBI Taxonomy" id="2495581"/>
    <lineage>
        <taxon>Bacteria</taxon>
        <taxon>Pseudomonadati</taxon>
        <taxon>Pseudomonadota</taxon>
        <taxon>Alphaproteobacteria</taxon>
        <taxon>Hyphomicrobiales</taxon>
        <taxon>Phyllobacteriaceae</taxon>
        <taxon>Aquibium</taxon>
    </lineage>
</organism>
<keyword evidence="6" id="KW-0800">Toxin</keyword>
<dbReference type="HAMAP" id="MF_00265">
    <property type="entry name" value="VapC_Nob1"/>
    <property type="match status" value="1"/>
</dbReference>
<dbReference type="GO" id="GO:0000287">
    <property type="term" value="F:magnesium ion binding"/>
    <property type="evidence" value="ECO:0007669"/>
    <property type="project" value="UniProtKB-UniRule"/>
</dbReference>
<keyword evidence="3 6" id="KW-0479">Metal-binding</keyword>
<dbReference type="InterPro" id="IPR051619">
    <property type="entry name" value="TypeII_TA_RNase_PINc/VapC"/>
</dbReference>
<comment type="caution">
    <text evidence="8">The sequence shown here is derived from an EMBL/GenBank/DDBJ whole genome shotgun (WGS) entry which is preliminary data.</text>
</comment>
<comment type="cofactor">
    <cofactor evidence="6">
        <name>Mg(2+)</name>
        <dbReference type="ChEBI" id="CHEBI:18420"/>
    </cofactor>
</comment>
<dbReference type="AlphaFoldDB" id="A0A3R9YIA7"/>
<keyword evidence="1 6" id="KW-1277">Toxin-antitoxin system</keyword>
<sequence length="151" mass="16907">MAHPRRSRPVILIVDSSVAVKWFTNEPRNDIAKRIILLDAELIAPEWGLAEIGNALWRKVRRSELTFDQALEAIREVSRQLEWVRCTTATMVSALELGRRLDHSIYDCLFLALALERSDAKLITDDDKFAAKAASSGFGATVMKLGADPLE</sequence>
<keyword evidence="5 6" id="KW-0460">Magnesium</keyword>
<dbReference type="OrthoDB" id="1524147at2"/>
<comment type="function">
    <text evidence="6">Toxic component of a toxin-antitoxin (TA) system. An RNase.</text>
</comment>
<evidence type="ECO:0000313" key="8">
    <source>
        <dbReference type="EMBL" id="RST88349.1"/>
    </source>
</evidence>
<comment type="similarity">
    <text evidence="6">Belongs to the PINc/VapC protein family.</text>
</comment>
<keyword evidence="4 6" id="KW-0378">Hydrolase</keyword>
<keyword evidence="9" id="KW-1185">Reference proteome</keyword>
<dbReference type="InterPro" id="IPR044153">
    <property type="entry name" value="PIN_Pae0151-like"/>
</dbReference>
<dbReference type="Pfam" id="PF01850">
    <property type="entry name" value="PIN"/>
    <property type="match status" value="1"/>
</dbReference>
<dbReference type="SUPFAM" id="SSF88723">
    <property type="entry name" value="PIN domain-like"/>
    <property type="match status" value="1"/>
</dbReference>
<dbReference type="GO" id="GO:0004540">
    <property type="term" value="F:RNA nuclease activity"/>
    <property type="evidence" value="ECO:0007669"/>
    <property type="project" value="InterPro"/>
</dbReference>
<evidence type="ECO:0000256" key="4">
    <source>
        <dbReference type="ARBA" id="ARBA00022801"/>
    </source>
</evidence>
<feature type="binding site" evidence="6">
    <location>
        <position position="15"/>
    </location>
    <ligand>
        <name>Mg(2+)</name>
        <dbReference type="ChEBI" id="CHEBI:18420"/>
    </ligand>
</feature>
<reference evidence="8 9" key="1">
    <citation type="submission" date="2018-12" db="EMBL/GenBank/DDBJ databases">
        <title>Mesorhizobium carbonis sp. nov., isolated from coal mine water.</title>
        <authorList>
            <person name="Xin W."/>
            <person name="Xu Z."/>
            <person name="Xiang F."/>
            <person name="Zhang J."/>
            <person name="Xi L."/>
            <person name="Liu J."/>
        </authorList>
    </citation>
    <scope>NUCLEOTIDE SEQUENCE [LARGE SCALE GENOMIC DNA]</scope>
    <source>
        <strain evidence="8 9">B2.3</strain>
    </source>
</reference>
<dbReference type="EC" id="3.1.-.-" evidence="6"/>
<dbReference type="PANTHER" id="PTHR35901">
    <property type="entry name" value="RIBONUCLEASE VAPC3"/>
    <property type="match status" value="1"/>
</dbReference>
<keyword evidence="2 6" id="KW-0540">Nuclease</keyword>
<protein>
    <recommendedName>
        <fullName evidence="6">Ribonuclease VapC</fullName>
        <shortName evidence="6">RNase VapC</shortName>
        <ecNumber evidence="6">3.1.-.-</ecNumber>
    </recommendedName>
    <alternativeName>
        <fullName evidence="6">Toxin VapC</fullName>
    </alternativeName>
</protein>
<evidence type="ECO:0000259" key="7">
    <source>
        <dbReference type="Pfam" id="PF01850"/>
    </source>
</evidence>
<dbReference type="GO" id="GO:0016787">
    <property type="term" value="F:hydrolase activity"/>
    <property type="evidence" value="ECO:0007669"/>
    <property type="project" value="UniProtKB-KW"/>
</dbReference>
<proteinExistence type="inferred from homology"/>
<evidence type="ECO:0000256" key="1">
    <source>
        <dbReference type="ARBA" id="ARBA00022649"/>
    </source>
</evidence>
<dbReference type="Gene3D" id="3.40.50.1010">
    <property type="entry name" value="5'-nuclease"/>
    <property type="match status" value="1"/>
</dbReference>
<gene>
    <name evidence="6" type="primary">vapC</name>
    <name evidence="8" type="ORF">EJC49_01235</name>
</gene>